<reference evidence="1" key="1">
    <citation type="submission" date="2016-05" db="EMBL/GenBank/DDBJ databases">
        <authorList>
            <person name="Lavstsen T."/>
            <person name="Jespersen J.S."/>
        </authorList>
    </citation>
    <scope>NUCLEOTIDE SEQUENCE</scope>
    <source>
        <tissue evidence="1">Brain</tissue>
    </source>
</reference>
<feature type="non-terminal residue" evidence="1">
    <location>
        <position position="108"/>
    </location>
</feature>
<name>A0A1A8IW76_NOTKU</name>
<gene>
    <name evidence="1" type="primary">Nfu_g_1_009871</name>
</gene>
<reference evidence="1" key="2">
    <citation type="submission" date="2016-06" db="EMBL/GenBank/DDBJ databases">
        <title>The genome of a short-lived fish provides insights into sex chromosome evolution and the genetic control of aging.</title>
        <authorList>
            <person name="Reichwald K."/>
            <person name="Felder M."/>
            <person name="Petzold A."/>
            <person name="Koch P."/>
            <person name="Groth M."/>
            <person name="Platzer M."/>
        </authorList>
    </citation>
    <scope>NUCLEOTIDE SEQUENCE</scope>
    <source>
        <tissue evidence="1">Brain</tissue>
    </source>
</reference>
<protein>
    <submittedName>
        <fullName evidence="1">Uncharacterized protein</fullName>
    </submittedName>
</protein>
<sequence>GGATTPLSGTLQKKSLLPVGTRTAWLTPVRSICCHLGSDFGWFRFWRRGPLIQKFLDPNPDQEPGRQTHDHGNSRLYARVRVQTFPARPNLRWFGSGLLCLLEEPEAV</sequence>
<organism evidence="1">
    <name type="scientific">Nothobranchius kuhntae</name>
    <name type="common">Beira killifish</name>
    <dbReference type="NCBI Taxonomy" id="321403"/>
    <lineage>
        <taxon>Eukaryota</taxon>
        <taxon>Metazoa</taxon>
        <taxon>Chordata</taxon>
        <taxon>Craniata</taxon>
        <taxon>Vertebrata</taxon>
        <taxon>Euteleostomi</taxon>
        <taxon>Actinopterygii</taxon>
        <taxon>Neopterygii</taxon>
        <taxon>Teleostei</taxon>
        <taxon>Neoteleostei</taxon>
        <taxon>Acanthomorphata</taxon>
        <taxon>Ovalentaria</taxon>
        <taxon>Atherinomorphae</taxon>
        <taxon>Cyprinodontiformes</taxon>
        <taxon>Nothobranchiidae</taxon>
        <taxon>Nothobranchius</taxon>
    </lineage>
</organism>
<dbReference type="AlphaFoldDB" id="A0A1A8IW76"/>
<evidence type="ECO:0000313" key="1">
    <source>
        <dbReference type="EMBL" id="SBR01615.1"/>
    </source>
</evidence>
<feature type="non-terminal residue" evidence="1">
    <location>
        <position position="1"/>
    </location>
</feature>
<accession>A0A1A8IW76</accession>
<proteinExistence type="predicted"/>
<dbReference type="EMBL" id="HAED01015170">
    <property type="protein sequence ID" value="SBR01615.1"/>
    <property type="molecule type" value="Transcribed_RNA"/>
</dbReference>